<dbReference type="EMBL" id="NBIV01000081">
    <property type="protein sequence ID" value="PXF44776.1"/>
    <property type="molecule type" value="Genomic_DNA"/>
</dbReference>
<evidence type="ECO:0000313" key="3">
    <source>
        <dbReference type="Proteomes" id="UP000247409"/>
    </source>
</evidence>
<dbReference type="STRING" id="448386.A0A2V3IRM5"/>
<comment type="caution">
    <text evidence="2">The sequence shown here is derived from an EMBL/GenBank/DDBJ whole genome shotgun (WGS) entry which is preliminary data.</text>
</comment>
<feature type="domain" description="DDE-1" evidence="1">
    <location>
        <begin position="1"/>
        <end position="89"/>
    </location>
</feature>
<proteinExistence type="predicted"/>
<dbReference type="Proteomes" id="UP000247409">
    <property type="component" value="Unassembled WGS sequence"/>
</dbReference>
<evidence type="ECO:0000313" key="2">
    <source>
        <dbReference type="EMBL" id="PXF44776.1"/>
    </source>
</evidence>
<gene>
    <name evidence="2" type="ORF">BWQ96_05446</name>
</gene>
<dbReference type="GO" id="GO:0003676">
    <property type="term" value="F:nucleic acid binding"/>
    <property type="evidence" value="ECO:0007669"/>
    <property type="project" value="InterPro"/>
</dbReference>
<keyword evidence="3" id="KW-1185">Reference proteome</keyword>
<reference evidence="2 3" key="1">
    <citation type="journal article" date="2018" name="Mol. Biol. Evol.">
        <title>Analysis of the draft genome of the red seaweed Gracilariopsis chorda provides insights into genome size evolution in Rhodophyta.</title>
        <authorList>
            <person name="Lee J."/>
            <person name="Yang E.C."/>
            <person name="Graf L."/>
            <person name="Yang J.H."/>
            <person name="Qiu H."/>
            <person name="Zel Zion U."/>
            <person name="Chan C.X."/>
            <person name="Stephens T.G."/>
            <person name="Weber A.P.M."/>
            <person name="Boo G.H."/>
            <person name="Boo S.M."/>
            <person name="Kim K.M."/>
            <person name="Shin Y."/>
            <person name="Jung M."/>
            <person name="Lee S.J."/>
            <person name="Yim H.S."/>
            <person name="Lee J.H."/>
            <person name="Bhattacharya D."/>
            <person name="Yoon H.S."/>
        </authorList>
    </citation>
    <scope>NUCLEOTIDE SEQUENCE [LARGE SCALE GENOMIC DNA]</scope>
    <source>
        <strain evidence="2 3">SKKU-2015</strain>
        <tissue evidence="2">Whole body</tissue>
    </source>
</reference>
<evidence type="ECO:0000259" key="1">
    <source>
        <dbReference type="Pfam" id="PF03184"/>
    </source>
</evidence>
<dbReference type="InterPro" id="IPR004875">
    <property type="entry name" value="DDE_SF_endonuclease_dom"/>
</dbReference>
<dbReference type="Pfam" id="PF03184">
    <property type="entry name" value="DDE_1"/>
    <property type="match status" value="1"/>
</dbReference>
<dbReference type="OrthoDB" id="10064161at2759"/>
<accession>A0A2V3IRM5</accession>
<name>A0A2V3IRM5_9FLOR</name>
<organism evidence="2 3">
    <name type="scientific">Gracilariopsis chorda</name>
    <dbReference type="NCBI Taxonomy" id="448386"/>
    <lineage>
        <taxon>Eukaryota</taxon>
        <taxon>Rhodophyta</taxon>
        <taxon>Florideophyceae</taxon>
        <taxon>Rhodymeniophycidae</taxon>
        <taxon>Gracilariales</taxon>
        <taxon>Gracilariaceae</taxon>
        <taxon>Gracilariopsis</taxon>
    </lineage>
</organism>
<protein>
    <submittedName>
        <fullName evidence="2">Jerky protein-like</fullName>
    </submittedName>
</protein>
<dbReference type="AlphaFoldDB" id="A0A2V3IRM5"/>
<sequence length="90" mass="10151">MSYSSQPNACSDAKTFKKWIYVVFLAFVRILTSEKVLLLMGNCGPHSADLNDSFEQVTILSLPPNCTSRFQPMKMGVIATLKMKYKSRLL</sequence>